<evidence type="ECO:0000256" key="1">
    <source>
        <dbReference type="ARBA" id="ARBA00023125"/>
    </source>
</evidence>
<organism evidence="4 5">
    <name type="scientific">Rhizobium calliandrae</name>
    <dbReference type="NCBI Taxonomy" id="1312182"/>
    <lineage>
        <taxon>Bacteria</taxon>
        <taxon>Pseudomonadati</taxon>
        <taxon>Pseudomonadota</taxon>
        <taxon>Alphaproteobacteria</taxon>
        <taxon>Hyphomicrobiales</taxon>
        <taxon>Rhizobiaceae</taxon>
        <taxon>Rhizobium/Agrobacterium group</taxon>
        <taxon>Rhizobium</taxon>
    </lineage>
</organism>
<dbReference type="Pfam" id="PF17935">
    <property type="entry name" value="TetR_C_27"/>
    <property type="match status" value="1"/>
</dbReference>
<protein>
    <submittedName>
        <fullName evidence="4">TetR family transcriptional regulator</fullName>
    </submittedName>
</protein>
<evidence type="ECO:0000313" key="5">
    <source>
        <dbReference type="Proteomes" id="UP001172630"/>
    </source>
</evidence>
<evidence type="ECO:0000313" key="4">
    <source>
        <dbReference type="EMBL" id="MDL2410849.1"/>
    </source>
</evidence>
<reference evidence="4" key="1">
    <citation type="submission" date="2023-06" db="EMBL/GenBank/DDBJ databases">
        <title>Phylogenetic Diversity of Rhizobium strains.</title>
        <authorList>
            <person name="Moura F.T."/>
            <person name="Helene L.C.F."/>
            <person name="Hungria M."/>
        </authorList>
    </citation>
    <scope>NUCLEOTIDE SEQUENCE</scope>
    <source>
        <strain evidence="4">CCGE524</strain>
    </source>
</reference>
<keyword evidence="5" id="KW-1185">Reference proteome</keyword>
<feature type="domain" description="HTH tetR-type" evidence="2">
    <location>
        <begin position="15"/>
        <end position="60"/>
    </location>
</feature>
<keyword evidence="1" id="KW-0238">DNA-binding</keyword>
<comment type="caution">
    <text evidence="4">The sequence shown here is derived from an EMBL/GenBank/DDBJ whole genome shotgun (WGS) entry which is preliminary data.</text>
</comment>
<dbReference type="Proteomes" id="UP001172630">
    <property type="component" value="Unassembled WGS sequence"/>
</dbReference>
<dbReference type="InterPro" id="IPR001647">
    <property type="entry name" value="HTH_TetR"/>
</dbReference>
<accession>A0ABT7KQF8</accession>
<dbReference type="RefSeq" id="WP_285884847.1">
    <property type="nucleotide sequence ID" value="NZ_JARFYN010000119.1"/>
</dbReference>
<dbReference type="InterPro" id="IPR009057">
    <property type="entry name" value="Homeodomain-like_sf"/>
</dbReference>
<gene>
    <name evidence="4" type="ORF">PY650_36035</name>
</gene>
<dbReference type="InterPro" id="IPR041478">
    <property type="entry name" value="TetR_C_27"/>
</dbReference>
<evidence type="ECO:0000259" key="2">
    <source>
        <dbReference type="Pfam" id="PF00440"/>
    </source>
</evidence>
<dbReference type="SUPFAM" id="SSF46689">
    <property type="entry name" value="Homeodomain-like"/>
    <property type="match status" value="1"/>
</dbReference>
<evidence type="ECO:0000259" key="3">
    <source>
        <dbReference type="Pfam" id="PF17935"/>
    </source>
</evidence>
<proteinExistence type="predicted"/>
<name>A0ABT7KQF8_9HYPH</name>
<sequence>MIARNRPRPEFAVRIVKAGTAACRLYGPTKTNVADIARLLGKSPASVYKVFPSKAAIWDAIAENFFNSDLCFTASADGELASAADRLKDAALGHHRLMLNALRSDSQMFKLIVLAAEGDWPSFGNYLKGLQDGVGELICAGIAAKEFVPRNVGLAASCFCATIGVLLDPRIVAALPSGHYEISAQELVSFAVAALNGIQPT</sequence>
<dbReference type="Gene3D" id="1.10.357.10">
    <property type="entry name" value="Tetracycline Repressor, domain 2"/>
    <property type="match status" value="1"/>
</dbReference>
<feature type="domain" description="Tetracyclin repressor-like C-terminal" evidence="3">
    <location>
        <begin position="83"/>
        <end position="187"/>
    </location>
</feature>
<dbReference type="Pfam" id="PF00440">
    <property type="entry name" value="TetR_N"/>
    <property type="match status" value="1"/>
</dbReference>
<dbReference type="EMBL" id="JARFYN010000119">
    <property type="protein sequence ID" value="MDL2410849.1"/>
    <property type="molecule type" value="Genomic_DNA"/>
</dbReference>